<proteinExistence type="predicted"/>
<reference evidence="2" key="1">
    <citation type="journal article" date="2020" name="Nature">
        <title>Giant virus diversity and host interactions through global metagenomics.</title>
        <authorList>
            <person name="Schulz F."/>
            <person name="Roux S."/>
            <person name="Paez-Espino D."/>
            <person name="Jungbluth S."/>
            <person name="Walsh D.A."/>
            <person name="Denef V.J."/>
            <person name="McMahon K.D."/>
            <person name="Konstantinidis K.T."/>
            <person name="Eloe-Fadrosh E.A."/>
            <person name="Kyrpides N.C."/>
            <person name="Woyke T."/>
        </authorList>
    </citation>
    <scope>NUCLEOTIDE SEQUENCE</scope>
    <source>
        <strain evidence="2">GVMAG-M-3300023174-3</strain>
    </source>
</reference>
<protein>
    <submittedName>
        <fullName evidence="2">Uncharacterized protein</fullName>
    </submittedName>
</protein>
<accession>A0A6C0DPH1</accession>
<keyword evidence="1" id="KW-1133">Transmembrane helix</keyword>
<sequence length="81" mass="9300">MSDLNETIFGPLDKQYCVLFYFIAIFNFVFLVILLATSLWVGITKKKGFSFYLNAVAIASIYAIMYLQNRLLHSMCQGTMK</sequence>
<keyword evidence="1" id="KW-0472">Membrane</keyword>
<evidence type="ECO:0000313" key="2">
    <source>
        <dbReference type="EMBL" id="QHT18222.1"/>
    </source>
</evidence>
<feature type="transmembrane region" description="Helical" evidence="1">
    <location>
        <begin position="18"/>
        <end position="43"/>
    </location>
</feature>
<organism evidence="2">
    <name type="scientific">viral metagenome</name>
    <dbReference type="NCBI Taxonomy" id="1070528"/>
    <lineage>
        <taxon>unclassified sequences</taxon>
        <taxon>metagenomes</taxon>
        <taxon>organismal metagenomes</taxon>
    </lineage>
</organism>
<keyword evidence="1" id="KW-0812">Transmembrane</keyword>
<evidence type="ECO:0000256" key="1">
    <source>
        <dbReference type="SAM" id="Phobius"/>
    </source>
</evidence>
<dbReference type="AlphaFoldDB" id="A0A6C0DPH1"/>
<dbReference type="EMBL" id="MN739651">
    <property type="protein sequence ID" value="QHT18222.1"/>
    <property type="molecule type" value="Genomic_DNA"/>
</dbReference>
<name>A0A6C0DPH1_9ZZZZ</name>
<feature type="transmembrane region" description="Helical" evidence="1">
    <location>
        <begin position="49"/>
        <end position="67"/>
    </location>
</feature>